<proteinExistence type="predicted"/>
<dbReference type="EMBL" id="LM676429">
    <property type="protein sequence ID" value="CEP27234.1"/>
    <property type="molecule type" value="Genomic_DNA"/>
</dbReference>
<accession>A0A0B7P088</accession>
<name>A0A0B7P088_PROFF</name>
<protein>
    <submittedName>
        <fullName evidence="1">Uncharacterized protein</fullName>
    </submittedName>
</protein>
<organism evidence="1">
    <name type="scientific">Propionibacterium freudenreichii subsp. freudenreichii</name>
    <dbReference type="NCBI Taxonomy" id="66712"/>
    <lineage>
        <taxon>Bacteria</taxon>
        <taxon>Bacillati</taxon>
        <taxon>Actinomycetota</taxon>
        <taxon>Actinomycetes</taxon>
        <taxon>Propionibacteriales</taxon>
        <taxon>Propionibacteriaceae</taxon>
        <taxon>Propionibacterium</taxon>
    </lineage>
</organism>
<reference evidence="1" key="1">
    <citation type="submission" date="2014-08" db="EMBL/GenBank/DDBJ databases">
        <authorList>
            <person name="Falentin Helene"/>
        </authorList>
    </citation>
    <scope>NUCLEOTIDE SEQUENCE</scope>
</reference>
<sequence length="9" mass="981">MSGLMSVKE</sequence>
<evidence type="ECO:0000313" key="1">
    <source>
        <dbReference type="EMBL" id="CEP27234.1"/>
    </source>
</evidence>
<gene>
    <name evidence="1" type="ORF">PFCIRM138_00345</name>
</gene>